<protein>
    <submittedName>
        <fullName evidence="3">PQQ-dependent sugar dehydrogenase</fullName>
    </submittedName>
</protein>
<dbReference type="EMBL" id="WUEK01000002">
    <property type="protein sequence ID" value="MXG88485.1"/>
    <property type="molecule type" value="Genomic_DNA"/>
</dbReference>
<dbReference type="Gene3D" id="2.120.10.30">
    <property type="entry name" value="TolB, C-terminal domain"/>
    <property type="match status" value="1"/>
</dbReference>
<evidence type="ECO:0000313" key="4">
    <source>
        <dbReference type="Proteomes" id="UP000473325"/>
    </source>
</evidence>
<evidence type="ECO:0000256" key="1">
    <source>
        <dbReference type="SAM" id="MobiDB-lite"/>
    </source>
</evidence>
<dbReference type="PANTHER" id="PTHR19328:SF13">
    <property type="entry name" value="HIPL1 PROTEIN"/>
    <property type="match status" value="1"/>
</dbReference>
<dbReference type="InterPro" id="IPR011042">
    <property type="entry name" value="6-blade_b-propeller_TolB-like"/>
</dbReference>
<feature type="domain" description="Glucose/Sorbosone dehydrogenase" evidence="2">
    <location>
        <begin position="54"/>
        <end position="380"/>
    </location>
</feature>
<dbReference type="AlphaFoldDB" id="A0A6L7EWC5"/>
<name>A0A6L7EWC5_9ACTN</name>
<proteinExistence type="predicted"/>
<dbReference type="Proteomes" id="UP000473325">
    <property type="component" value="Unassembled WGS sequence"/>
</dbReference>
<organism evidence="3 4">
    <name type="scientific">Nocardioides flavescens</name>
    <dbReference type="NCBI Taxonomy" id="2691959"/>
    <lineage>
        <taxon>Bacteria</taxon>
        <taxon>Bacillati</taxon>
        <taxon>Actinomycetota</taxon>
        <taxon>Actinomycetes</taxon>
        <taxon>Propionibacteriales</taxon>
        <taxon>Nocardioidaceae</taxon>
        <taxon>Nocardioides</taxon>
    </lineage>
</organism>
<gene>
    <name evidence="3" type="ORF">GRQ65_02870</name>
</gene>
<sequence length="389" mass="41189">MALVAPMTVASLAQGGAQAAGPGTERSAQTQTQAQTARRAKVPKLRIKAVAQGLDHPWDARPLPGGAVLFTQRDRATLSVLKGGKVRTVAFPSSEVWVSGETGLMGLEVDPDFASNRRIYTCQGGTTAGGGHDVRVLAWTLDERLRTATAAGQVVGGIPATSGRHGGCRLLIDRAGSLLVGTGDAAVGTNPEDLDSLGGKTLRVDRFTGAGWPGNPFVAAGGNRSLVHTWGHRNVQGLAQRRDGSLWSGEQGSYRDDEVNLLKSGGDYGWNPVPGYDESVPMTDQSLPGEQRGARWRSGPSTLATSGIGFVPTTRAWRALRGTLAVACLKATRVLFLRFDDRGRLRSERAPEALRAYGRIRTVVPDGTSLLVLTDNGAGNDRILRVSPR</sequence>
<evidence type="ECO:0000259" key="2">
    <source>
        <dbReference type="Pfam" id="PF07995"/>
    </source>
</evidence>
<dbReference type="SUPFAM" id="SSF50952">
    <property type="entry name" value="Soluble quinoprotein glucose dehydrogenase"/>
    <property type="match status" value="1"/>
</dbReference>
<keyword evidence="4" id="KW-1185">Reference proteome</keyword>
<reference evidence="3 4" key="1">
    <citation type="submission" date="2019-12" db="EMBL/GenBank/DDBJ databases">
        <authorList>
            <person name="Kun Z."/>
        </authorList>
    </citation>
    <scope>NUCLEOTIDE SEQUENCE [LARGE SCALE GENOMIC DNA]</scope>
    <source>
        <strain evidence="3 4">YIM 123512</strain>
    </source>
</reference>
<dbReference type="InterPro" id="IPR011041">
    <property type="entry name" value="Quinoprot_gluc/sorb_DH_b-prop"/>
</dbReference>
<dbReference type="PANTHER" id="PTHR19328">
    <property type="entry name" value="HEDGEHOG-INTERACTING PROTEIN"/>
    <property type="match status" value="1"/>
</dbReference>
<accession>A0A6L7EWC5</accession>
<comment type="caution">
    <text evidence="3">The sequence shown here is derived from an EMBL/GenBank/DDBJ whole genome shotgun (WGS) entry which is preliminary data.</text>
</comment>
<dbReference type="InterPro" id="IPR012938">
    <property type="entry name" value="Glc/Sorbosone_DH"/>
</dbReference>
<evidence type="ECO:0000313" key="3">
    <source>
        <dbReference type="EMBL" id="MXG88485.1"/>
    </source>
</evidence>
<dbReference type="Pfam" id="PF07995">
    <property type="entry name" value="GSDH"/>
    <property type="match status" value="1"/>
</dbReference>
<feature type="compositionally biased region" description="Low complexity" evidence="1">
    <location>
        <begin position="16"/>
        <end position="37"/>
    </location>
</feature>
<feature type="region of interest" description="Disordered" evidence="1">
    <location>
        <begin position="16"/>
        <end position="40"/>
    </location>
</feature>